<evidence type="ECO:0000313" key="2">
    <source>
        <dbReference type="Proteomes" id="UP001231616"/>
    </source>
</evidence>
<dbReference type="InterPro" id="IPR038590">
    <property type="entry name" value="YaeQ_sf"/>
</dbReference>
<accession>A0ABT9H2C4</accession>
<gene>
    <name evidence="1" type="ORF">Q3O60_14740</name>
</gene>
<dbReference type="InterPro" id="IPR009822">
    <property type="entry name" value="YaeQ"/>
</dbReference>
<proteinExistence type="predicted"/>
<keyword evidence="2" id="KW-1185">Reference proteome</keyword>
<dbReference type="Proteomes" id="UP001231616">
    <property type="component" value="Unassembled WGS sequence"/>
</dbReference>
<dbReference type="InterPro" id="IPR011335">
    <property type="entry name" value="Restrct_endonuc-II-like"/>
</dbReference>
<sequence>MMLMSSKVIRLDLNYSCAQHHHFEQQRHYLAPYPDEEAEHFARRILAWLSLYEQKPVMSPLHRAGKDPDLFIQDDQQHFTLWATVDLLDEKRFRRACHLADKVMLFLNDSDQDKLDTLPFNVKSSCCLFEAEQLELLCAMLKPHMQLNVWREDNALLLTDGEYCLDMTMHNTLPH</sequence>
<organism evidence="1 2">
    <name type="scientific">Alkalimonas collagenimarina</name>
    <dbReference type="NCBI Taxonomy" id="400390"/>
    <lineage>
        <taxon>Bacteria</taxon>
        <taxon>Pseudomonadati</taxon>
        <taxon>Pseudomonadota</taxon>
        <taxon>Gammaproteobacteria</taxon>
        <taxon>Alkalimonas</taxon>
    </lineage>
</organism>
<dbReference type="EMBL" id="JAUZVZ010000025">
    <property type="protein sequence ID" value="MDP4537448.1"/>
    <property type="molecule type" value="Genomic_DNA"/>
</dbReference>
<dbReference type="Gene3D" id="3.10.640.10">
    <property type="entry name" value="Restriction endonuclease-like alpha-beta roll domain"/>
    <property type="match status" value="1"/>
</dbReference>
<protein>
    <submittedName>
        <fullName evidence="1">YaeQ family protein</fullName>
    </submittedName>
</protein>
<dbReference type="Pfam" id="PF07152">
    <property type="entry name" value="YaeQ"/>
    <property type="match status" value="1"/>
</dbReference>
<reference evidence="1 2" key="1">
    <citation type="submission" date="2023-08" db="EMBL/GenBank/DDBJ databases">
        <authorList>
            <person name="Joshi A."/>
            <person name="Thite S."/>
        </authorList>
    </citation>
    <scope>NUCLEOTIDE SEQUENCE [LARGE SCALE GENOMIC DNA]</scope>
    <source>
        <strain evidence="1 2">AC40</strain>
    </source>
</reference>
<dbReference type="RefSeq" id="WP_305894710.1">
    <property type="nucleotide sequence ID" value="NZ_JAUZVZ010000025.1"/>
</dbReference>
<dbReference type="SMART" id="SM01322">
    <property type="entry name" value="YaeQ"/>
    <property type="match status" value="1"/>
</dbReference>
<comment type="caution">
    <text evidence="1">The sequence shown here is derived from an EMBL/GenBank/DDBJ whole genome shotgun (WGS) entry which is preliminary data.</text>
</comment>
<evidence type="ECO:0000313" key="1">
    <source>
        <dbReference type="EMBL" id="MDP4537448.1"/>
    </source>
</evidence>
<name>A0ABT9H2C4_9GAMM</name>
<dbReference type="SUPFAM" id="SSF52980">
    <property type="entry name" value="Restriction endonuclease-like"/>
    <property type="match status" value="1"/>
</dbReference>